<dbReference type="AlphaFoldDB" id="A0A3M0KQY8"/>
<sequence>MLARDVIPDAYHAHSLLQLQLFSSMRLLMVTQEEIRFRNQFSPAVPSLSAHMPDKVSFYAGEDKRDMEFLEQVQRNVTKVAKKPKPLL</sequence>
<dbReference type="EMBL" id="QRBI01000105">
    <property type="protein sequence ID" value="RMC13724.1"/>
    <property type="molecule type" value="Genomic_DNA"/>
</dbReference>
<reference evidence="1 2" key="1">
    <citation type="submission" date="2018-07" db="EMBL/GenBank/DDBJ databases">
        <title>A high quality draft genome assembly of the barn swallow (H. rustica rustica).</title>
        <authorList>
            <person name="Formenti G."/>
            <person name="Chiara M."/>
            <person name="Poveda L."/>
            <person name="Francoijs K.-J."/>
            <person name="Bonisoli-Alquati A."/>
            <person name="Canova L."/>
            <person name="Gianfranceschi L."/>
            <person name="Horner D.S."/>
            <person name="Saino N."/>
        </authorList>
    </citation>
    <scope>NUCLEOTIDE SEQUENCE [LARGE SCALE GENOMIC DNA]</scope>
    <source>
        <strain evidence="1">Chelidonia</strain>
        <tissue evidence="1">Blood</tissue>
    </source>
</reference>
<organism evidence="1 2">
    <name type="scientific">Hirundo rustica rustica</name>
    <dbReference type="NCBI Taxonomy" id="333673"/>
    <lineage>
        <taxon>Eukaryota</taxon>
        <taxon>Metazoa</taxon>
        <taxon>Chordata</taxon>
        <taxon>Craniata</taxon>
        <taxon>Vertebrata</taxon>
        <taxon>Euteleostomi</taxon>
        <taxon>Archelosauria</taxon>
        <taxon>Archosauria</taxon>
        <taxon>Dinosauria</taxon>
        <taxon>Saurischia</taxon>
        <taxon>Theropoda</taxon>
        <taxon>Coelurosauria</taxon>
        <taxon>Aves</taxon>
        <taxon>Neognathae</taxon>
        <taxon>Neoaves</taxon>
        <taxon>Telluraves</taxon>
        <taxon>Australaves</taxon>
        <taxon>Passeriformes</taxon>
        <taxon>Sylvioidea</taxon>
        <taxon>Hirundinidae</taxon>
        <taxon>Hirundo</taxon>
    </lineage>
</organism>
<evidence type="ECO:0000313" key="2">
    <source>
        <dbReference type="Proteomes" id="UP000269221"/>
    </source>
</evidence>
<protein>
    <submittedName>
        <fullName evidence="1">Uncharacterized protein</fullName>
    </submittedName>
</protein>
<dbReference type="Proteomes" id="UP000269221">
    <property type="component" value="Unassembled WGS sequence"/>
</dbReference>
<accession>A0A3M0KQY8</accession>
<name>A0A3M0KQY8_HIRRU</name>
<gene>
    <name evidence="1" type="ORF">DUI87_08804</name>
</gene>
<evidence type="ECO:0000313" key="1">
    <source>
        <dbReference type="EMBL" id="RMC13724.1"/>
    </source>
</evidence>
<proteinExistence type="predicted"/>
<comment type="caution">
    <text evidence="1">The sequence shown here is derived from an EMBL/GenBank/DDBJ whole genome shotgun (WGS) entry which is preliminary data.</text>
</comment>
<keyword evidence="2" id="KW-1185">Reference proteome</keyword>